<gene>
    <name evidence="6" type="ORF">DF220_01500</name>
</gene>
<organism evidence="6 7">
    <name type="scientific">Homoserinimonas hongtaonis</name>
    <dbReference type="NCBI Taxonomy" id="2079791"/>
    <lineage>
        <taxon>Bacteria</taxon>
        <taxon>Bacillati</taxon>
        <taxon>Actinomycetota</taxon>
        <taxon>Actinomycetes</taxon>
        <taxon>Micrococcales</taxon>
        <taxon>Microbacteriaceae</taxon>
        <taxon>Homoserinimonas</taxon>
    </lineage>
</organism>
<dbReference type="Pfam" id="PF00534">
    <property type="entry name" value="Glycos_transf_1"/>
    <property type="match status" value="1"/>
</dbReference>
<evidence type="ECO:0000313" key="7">
    <source>
        <dbReference type="Proteomes" id="UP000244978"/>
    </source>
</evidence>
<evidence type="ECO:0000259" key="5">
    <source>
        <dbReference type="Pfam" id="PF13439"/>
    </source>
</evidence>
<evidence type="ECO:0000256" key="1">
    <source>
        <dbReference type="ARBA" id="ARBA00022676"/>
    </source>
</evidence>
<dbReference type="Pfam" id="PF13439">
    <property type="entry name" value="Glyco_transf_4"/>
    <property type="match status" value="1"/>
</dbReference>
<protein>
    <submittedName>
        <fullName evidence="6">Mannosyltransferase</fullName>
    </submittedName>
</protein>
<feature type="domain" description="Glycosyltransferase subfamily 4-like N-terminal" evidence="5">
    <location>
        <begin position="16"/>
        <end position="170"/>
    </location>
</feature>
<dbReference type="PANTHER" id="PTHR46401">
    <property type="entry name" value="GLYCOSYLTRANSFERASE WBBK-RELATED"/>
    <property type="match status" value="1"/>
</dbReference>
<dbReference type="GO" id="GO:0016757">
    <property type="term" value="F:glycosyltransferase activity"/>
    <property type="evidence" value="ECO:0007669"/>
    <property type="project" value="UniProtKB-KW"/>
</dbReference>
<dbReference type="PANTHER" id="PTHR46401:SF2">
    <property type="entry name" value="GLYCOSYLTRANSFERASE WBBK-RELATED"/>
    <property type="match status" value="1"/>
</dbReference>
<sequence>MKLVFDCRYTRFERHDGISRYTAELVTELAKLADVTMLISDRRQLAMLPDLPWIMGVTPTSLREPWVSLTVNKVKPDVVFSPMQTMGSVGRKYRLIVTLHDLIYYRSPTPPRDFSWAVRAGWRVYHLSYLPIRMLLRRADAVVTGSFTTRDEIHEAKLTDRDLTVVRSAVRPPAEPPRRKQPTGRELVYMGSFMPYKNVETIARALHELPGYTLHLLSRGSDNDRARLTNIAPADSLVFHGGVNDAEYIAALSSATALVSASRDEGFGIPLVEAQAAGTPIVVSDIPVFHEVGGDAALFFDPDDPSALAAAILTLEEPGEWSKRSELGVAHAADFSWQESARRLYELARRLTGDTAPVGDAPVTGAPTAENPTGRSTSSPRDALPHSGA</sequence>
<proteinExistence type="predicted"/>
<evidence type="ECO:0000256" key="3">
    <source>
        <dbReference type="SAM" id="MobiDB-lite"/>
    </source>
</evidence>
<feature type="compositionally biased region" description="Polar residues" evidence="3">
    <location>
        <begin position="370"/>
        <end position="380"/>
    </location>
</feature>
<evidence type="ECO:0000313" key="6">
    <source>
        <dbReference type="EMBL" id="PWB96657.1"/>
    </source>
</evidence>
<dbReference type="AlphaFoldDB" id="A0A2U1SYF6"/>
<dbReference type="Gene3D" id="3.40.50.2000">
    <property type="entry name" value="Glycogen Phosphorylase B"/>
    <property type="match status" value="2"/>
</dbReference>
<accession>A0A2U1SYF6</accession>
<name>A0A2U1SYF6_9MICO</name>
<evidence type="ECO:0000259" key="4">
    <source>
        <dbReference type="Pfam" id="PF00534"/>
    </source>
</evidence>
<feature type="domain" description="Glycosyl transferase family 1" evidence="4">
    <location>
        <begin position="180"/>
        <end position="319"/>
    </location>
</feature>
<dbReference type="SUPFAM" id="SSF53756">
    <property type="entry name" value="UDP-Glycosyltransferase/glycogen phosphorylase"/>
    <property type="match status" value="1"/>
</dbReference>
<keyword evidence="1 6" id="KW-0328">Glycosyltransferase</keyword>
<dbReference type="Proteomes" id="UP000244978">
    <property type="component" value="Unassembled WGS sequence"/>
</dbReference>
<dbReference type="EMBL" id="QEEX01000001">
    <property type="protein sequence ID" value="PWB96657.1"/>
    <property type="molecule type" value="Genomic_DNA"/>
</dbReference>
<evidence type="ECO:0000256" key="2">
    <source>
        <dbReference type="ARBA" id="ARBA00022679"/>
    </source>
</evidence>
<dbReference type="InterPro" id="IPR028098">
    <property type="entry name" value="Glyco_trans_4-like_N"/>
</dbReference>
<dbReference type="CDD" id="cd03809">
    <property type="entry name" value="GT4_MtfB-like"/>
    <property type="match status" value="1"/>
</dbReference>
<keyword evidence="2 6" id="KW-0808">Transferase</keyword>
<keyword evidence="7" id="KW-1185">Reference proteome</keyword>
<dbReference type="RefSeq" id="WP_108996787.1">
    <property type="nucleotide sequence ID" value="NZ_QEEX01000001.1"/>
</dbReference>
<dbReference type="GO" id="GO:0009103">
    <property type="term" value="P:lipopolysaccharide biosynthetic process"/>
    <property type="evidence" value="ECO:0007669"/>
    <property type="project" value="TreeGrafter"/>
</dbReference>
<reference evidence="7" key="1">
    <citation type="submission" date="2018-04" db="EMBL/GenBank/DDBJ databases">
        <authorList>
            <person name="Liu S."/>
            <person name="Wang Z."/>
            <person name="Li J."/>
        </authorList>
    </citation>
    <scope>NUCLEOTIDE SEQUENCE [LARGE SCALE GENOMIC DNA]</scope>
    <source>
        <strain evidence="7">S1194</strain>
    </source>
</reference>
<feature type="region of interest" description="Disordered" evidence="3">
    <location>
        <begin position="354"/>
        <end position="389"/>
    </location>
</feature>
<comment type="caution">
    <text evidence="6">The sequence shown here is derived from an EMBL/GenBank/DDBJ whole genome shotgun (WGS) entry which is preliminary data.</text>
</comment>
<dbReference type="InterPro" id="IPR001296">
    <property type="entry name" value="Glyco_trans_1"/>
</dbReference>